<dbReference type="InterPro" id="IPR016197">
    <property type="entry name" value="Chromo-like_dom_sf"/>
</dbReference>
<evidence type="ECO:0000313" key="2">
    <source>
        <dbReference type="Proteomes" id="UP000037035"/>
    </source>
</evidence>
<dbReference type="EMBL" id="LAVV01011930">
    <property type="protein sequence ID" value="KNZ47221.1"/>
    <property type="molecule type" value="Genomic_DNA"/>
</dbReference>
<dbReference type="AlphaFoldDB" id="A0A0L6UFB6"/>
<name>A0A0L6UFB6_9BASI</name>
<gene>
    <name evidence="1" type="ORF">VP01_6590g1</name>
</gene>
<dbReference type="OrthoDB" id="2273864at2759"/>
<protein>
    <submittedName>
        <fullName evidence="1">Uncharacterized protein</fullName>
    </submittedName>
</protein>
<evidence type="ECO:0000313" key="1">
    <source>
        <dbReference type="EMBL" id="KNZ47221.1"/>
    </source>
</evidence>
<organism evidence="1 2">
    <name type="scientific">Puccinia sorghi</name>
    <dbReference type="NCBI Taxonomy" id="27349"/>
    <lineage>
        <taxon>Eukaryota</taxon>
        <taxon>Fungi</taxon>
        <taxon>Dikarya</taxon>
        <taxon>Basidiomycota</taxon>
        <taxon>Pucciniomycotina</taxon>
        <taxon>Pucciniomycetes</taxon>
        <taxon>Pucciniales</taxon>
        <taxon>Pucciniaceae</taxon>
        <taxon>Puccinia</taxon>
    </lineage>
</organism>
<dbReference type="VEuPathDB" id="FungiDB:VP01_6590g1"/>
<keyword evidence="2" id="KW-1185">Reference proteome</keyword>
<dbReference type="SUPFAM" id="SSF54160">
    <property type="entry name" value="Chromo domain-like"/>
    <property type="match status" value="1"/>
</dbReference>
<feature type="non-terminal residue" evidence="1">
    <location>
        <position position="1"/>
    </location>
</feature>
<comment type="caution">
    <text evidence="1">The sequence shown here is derived from an EMBL/GenBank/DDBJ whole genome shotgun (WGS) entry which is preliminary data.</text>
</comment>
<sequence>FHVSLLEPAKGLYPGKTHPSPQPVNVQYHLEWEVSRILDARLCKGKLQYIVDDVICHLLKPPITSSNFSQILIFFSSTLTKKSSKI</sequence>
<accession>A0A0L6UFB6</accession>
<reference evidence="1 2" key="1">
    <citation type="submission" date="2015-08" db="EMBL/GenBank/DDBJ databases">
        <title>Next Generation Sequencing and Analysis of the Genome of Puccinia sorghi L Schw, the Causal Agent of Maize Common Rust.</title>
        <authorList>
            <person name="Rochi L."/>
            <person name="Burguener G."/>
            <person name="Darino M."/>
            <person name="Turjanski A."/>
            <person name="Kreff E."/>
            <person name="Dieguez M.J."/>
            <person name="Sacco F."/>
        </authorList>
    </citation>
    <scope>NUCLEOTIDE SEQUENCE [LARGE SCALE GENOMIC DNA]</scope>
    <source>
        <strain evidence="1 2">RO10H11247</strain>
    </source>
</reference>
<dbReference type="CDD" id="cd00024">
    <property type="entry name" value="CD_CSD"/>
    <property type="match status" value="1"/>
</dbReference>
<proteinExistence type="predicted"/>
<dbReference type="Proteomes" id="UP000037035">
    <property type="component" value="Unassembled WGS sequence"/>
</dbReference>